<dbReference type="SMART" id="SM00552">
    <property type="entry name" value="ADEAMc"/>
    <property type="match status" value="1"/>
</dbReference>
<evidence type="ECO:0000259" key="7">
    <source>
        <dbReference type="PROSITE" id="PS50141"/>
    </source>
</evidence>
<evidence type="ECO:0000256" key="2">
    <source>
        <dbReference type="ARBA" id="ARBA00022490"/>
    </source>
</evidence>
<evidence type="ECO:0000256" key="5">
    <source>
        <dbReference type="PROSITE-ProRule" id="PRU00266"/>
    </source>
</evidence>
<dbReference type="InterPro" id="IPR014720">
    <property type="entry name" value="dsRBD_dom"/>
</dbReference>
<dbReference type="SMART" id="SM00358">
    <property type="entry name" value="DSRM"/>
    <property type="match status" value="1"/>
</dbReference>
<protein>
    <recommendedName>
        <fullName evidence="10">A to I editase domain-containing protein</fullName>
    </recommendedName>
</protein>
<dbReference type="HOGENOM" id="CLU_005382_3_1_1"/>
<dbReference type="GO" id="GO:0008251">
    <property type="term" value="F:tRNA-specific adenosine deaminase activity"/>
    <property type="evidence" value="ECO:0007669"/>
    <property type="project" value="TreeGrafter"/>
</dbReference>
<dbReference type="Gene3D" id="3.30.160.20">
    <property type="match status" value="1"/>
</dbReference>
<dbReference type="GO" id="GO:0006396">
    <property type="term" value="P:RNA processing"/>
    <property type="evidence" value="ECO:0007669"/>
    <property type="project" value="InterPro"/>
</dbReference>
<comment type="subcellular location">
    <subcellularLocation>
        <location evidence="1">Cytoplasm</location>
    </subcellularLocation>
</comment>
<dbReference type="Pfam" id="PF02137">
    <property type="entry name" value="A_deamin"/>
    <property type="match status" value="1"/>
</dbReference>
<dbReference type="GO" id="GO:0006382">
    <property type="term" value="P:adenosine to inosine editing"/>
    <property type="evidence" value="ECO:0007669"/>
    <property type="project" value="TreeGrafter"/>
</dbReference>
<dbReference type="Proteomes" id="UP000030746">
    <property type="component" value="Unassembled WGS sequence"/>
</dbReference>
<evidence type="ECO:0000256" key="1">
    <source>
        <dbReference type="ARBA" id="ARBA00004496"/>
    </source>
</evidence>
<keyword evidence="9" id="KW-1185">Reference proteome</keyword>
<organism evidence="8 9">
    <name type="scientific">Lottia gigantea</name>
    <name type="common">Giant owl limpet</name>
    <dbReference type="NCBI Taxonomy" id="225164"/>
    <lineage>
        <taxon>Eukaryota</taxon>
        <taxon>Metazoa</taxon>
        <taxon>Spiralia</taxon>
        <taxon>Lophotrochozoa</taxon>
        <taxon>Mollusca</taxon>
        <taxon>Gastropoda</taxon>
        <taxon>Patellogastropoda</taxon>
        <taxon>Lottioidea</taxon>
        <taxon>Lottiidae</taxon>
        <taxon>Lottia</taxon>
    </lineage>
</organism>
<dbReference type="EMBL" id="KB203738">
    <property type="protein sequence ID" value="ESO83264.1"/>
    <property type="molecule type" value="Genomic_DNA"/>
</dbReference>
<dbReference type="GO" id="GO:0003726">
    <property type="term" value="F:double-stranded RNA adenosine deaminase activity"/>
    <property type="evidence" value="ECO:0007669"/>
    <property type="project" value="TreeGrafter"/>
</dbReference>
<evidence type="ECO:0000256" key="3">
    <source>
        <dbReference type="ARBA" id="ARBA00022737"/>
    </source>
</evidence>
<proteinExistence type="predicted"/>
<dbReference type="PROSITE" id="PS50137">
    <property type="entry name" value="DS_RBD"/>
    <property type="match status" value="1"/>
</dbReference>
<evidence type="ECO:0000256" key="4">
    <source>
        <dbReference type="ARBA" id="ARBA00022884"/>
    </source>
</evidence>
<name>V4B4B3_LOTGI</name>
<accession>V4B4B3</accession>
<evidence type="ECO:0000313" key="9">
    <source>
        <dbReference type="Proteomes" id="UP000030746"/>
    </source>
</evidence>
<dbReference type="PANTHER" id="PTHR10910:SF107">
    <property type="entry name" value="DOUBLE-STRANDED RNA-SPECIFIC ADENOSINE DEAMINASE"/>
    <property type="match status" value="1"/>
</dbReference>
<dbReference type="GO" id="GO:0005730">
    <property type="term" value="C:nucleolus"/>
    <property type="evidence" value="ECO:0007669"/>
    <property type="project" value="TreeGrafter"/>
</dbReference>
<feature type="domain" description="A to I editase" evidence="7">
    <location>
        <begin position="150"/>
        <end position="485"/>
    </location>
</feature>
<dbReference type="FunFam" id="3.30.160.20:FF:000005">
    <property type="entry name" value="Putative double-stranded RNA-specific adenosine deaminase"/>
    <property type="match status" value="1"/>
</dbReference>
<dbReference type="CDD" id="cd19902">
    <property type="entry name" value="DSRM_DRADA"/>
    <property type="match status" value="1"/>
</dbReference>
<dbReference type="PANTHER" id="PTHR10910">
    <property type="entry name" value="EUKARYOTE SPECIFIC DSRNA BINDING PROTEIN"/>
    <property type="match status" value="1"/>
</dbReference>
<reference evidence="8 9" key="1">
    <citation type="journal article" date="2013" name="Nature">
        <title>Insights into bilaterian evolution from three spiralian genomes.</title>
        <authorList>
            <person name="Simakov O."/>
            <person name="Marletaz F."/>
            <person name="Cho S.J."/>
            <person name="Edsinger-Gonzales E."/>
            <person name="Havlak P."/>
            <person name="Hellsten U."/>
            <person name="Kuo D.H."/>
            <person name="Larsson T."/>
            <person name="Lv J."/>
            <person name="Arendt D."/>
            <person name="Savage R."/>
            <person name="Osoegawa K."/>
            <person name="de Jong P."/>
            <person name="Grimwood J."/>
            <person name="Chapman J.A."/>
            <person name="Shapiro H."/>
            <person name="Aerts A."/>
            <person name="Otillar R.P."/>
            <person name="Terry A.Y."/>
            <person name="Boore J.L."/>
            <person name="Grigoriev I.V."/>
            <person name="Lindberg D.R."/>
            <person name="Seaver E.C."/>
            <person name="Weisblat D.A."/>
            <person name="Putnam N.H."/>
            <person name="Rokhsar D.S."/>
        </authorList>
    </citation>
    <scope>NUCLEOTIDE SEQUENCE [LARGE SCALE GENOMIC DNA]</scope>
</reference>
<dbReference type="AlphaFoldDB" id="V4B4B3"/>
<keyword evidence="2" id="KW-0963">Cytoplasm</keyword>
<keyword evidence="4 5" id="KW-0694">RNA-binding</keyword>
<dbReference type="GO" id="GO:0003725">
    <property type="term" value="F:double-stranded RNA binding"/>
    <property type="evidence" value="ECO:0007669"/>
    <property type="project" value="TreeGrafter"/>
</dbReference>
<dbReference type="PROSITE" id="PS50141">
    <property type="entry name" value="A_DEAMIN_EDITASE"/>
    <property type="match status" value="1"/>
</dbReference>
<dbReference type="InterPro" id="IPR002466">
    <property type="entry name" value="A_deamin"/>
</dbReference>
<feature type="domain" description="DRBM" evidence="6">
    <location>
        <begin position="13"/>
        <end position="81"/>
    </location>
</feature>
<sequence>MISTESFSAVNKNPISALMEYAQSRHQQAKIEVVSQRGPSHKPTFIIAAMIGNRIFPGVKSRSKKDGRTEAADLALRILLSEGQYKINSEPGKTSNVTTTPMTHFDKMAALSHQAFNQLIASIPEKFAGRKVIAALILKRSSTDTGTVISVGSGNRCITGEELSLEGNTVNDSHAEIITRRGFIRFLYKQLETYTTDQPHEFFEEGPSGKLRIKSNFTFHLYISTAPCGDGALFSPRDAASNKGPVEDIENHQHNPTFTSNVQGVLRTKMEGGEGTIPIESDFTVQTWDGIVRGERLRTMSCTDKICRWNVVGMQGALLSHLIEPVYLNSLTLGYLYDHGHLARAVCCRVGKGEPDFNSLLPSGFQLNHPWLGRMTACEPQRETQKTKALSINWCFGDDRPEVIDGTTGRFERTFFSRLCKKELYTSFRSVCTKFGLSDLLSAKTYLDAKKMATDFQAAKNVMLKRLKENGFSIWVSKPMEEEMFSC</sequence>
<evidence type="ECO:0000259" key="6">
    <source>
        <dbReference type="PROSITE" id="PS50137"/>
    </source>
</evidence>
<dbReference type="STRING" id="225164.V4B4B3"/>
<dbReference type="GeneID" id="20233479"/>
<dbReference type="SUPFAM" id="SSF54768">
    <property type="entry name" value="dsRNA-binding domain-like"/>
    <property type="match status" value="1"/>
</dbReference>
<evidence type="ECO:0000313" key="8">
    <source>
        <dbReference type="EMBL" id="ESO83264.1"/>
    </source>
</evidence>
<evidence type="ECO:0008006" key="10">
    <source>
        <dbReference type="Google" id="ProtNLM"/>
    </source>
</evidence>
<dbReference type="GO" id="GO:0005737">
    <property type="term" value="C:cytoplasm"/>
    <property type="evidence" value="ECO:0007669"/>
    <property type="project" value="UniProtKB-SubCell"/>
</dbReference>
<dbReference type="CTD" id="20233479"/>
<dbReference type="KEGG" id="lgi:LOTGIDRAFT_133731"/>
<dbReference type="RefSeq" id="XP_009066021.1">
    <property type="nucleotide sequence ID" value="XM_009067773.1"/>
</dbReference>
<dbReference type="OrthoDB" id="10268011at2759"/>
<gene>
    <name evidence="8" type="ORF">LOTGIDRAFT_133731</name>
</gene>
<keyword evidence="3" id="KW-0677">Repeat</keyword>
<dbReference type="Pfam" id="PF00035">
    <property type="entry name" value="dsrm"/>
    <property type="match status" value="1"/>
</dbReference>
<dbReference type="OMA" id="NGYGHWV"/>